<dbReference type="Gene3D" id="3.30.9.10">
    <property type="entry name" value="D-Amino Acid Oxidase, subunit A, domain 2"/>
    <property type="match status" value="1"/>
</dbReference>
<proteinExistence type="predicted"/>
<keyword evidence="1" id="KW-0560">Oxidoreductase</keyword>
<evidence type="ECO:0000313" key="3">
    <source>
        <dbReference type="EMBL" id="NIF23546.1"/>
    </source>
</evidence>
<dbReference type="InterPro" id="IPR006076">
    <property type="entry name" value="FAD-dep_OxRdtase"/>
</dbReference>
<dbReference type="EMBL" id="VWXF01000009">
    <property type="protein sequence ID" value="NIF23546.1"/>
    <property type="molecule type" value="Genomic_DNA"/>
</dbReference>
<reference evidence="3 4" key="1">
    <citation type="journal article" date="2019" name="bioRxiv">
        <title>Bacteria contribute to plant secondary compound degradation in a generalist herbivore system.</title>
        <authorList>
            <person name="Francoeur C.B."/>
            <person name="Khadempour L."/>
            <person name="Moreira-Soto R.D."/>
            <person name="Gotting K."/>
            <person name="Book A.J."/>
            <person name="Pinto-Tomas A.A."/>
            <person name="Keefover-Ring K."/>
            <person name="Currie C.R."/>
        </authorList>
    </citation>
    <scope>NUCLEOTIDE SEQUENCE [LARGE SCALE GENOMIC DNA]</scope>
    <source>
        <strain evidence="3">Acro-835</strain>
    </source>
</reference>
<evidence type="ECO:0000256" key="1">
    <source>
        <dbReference type="ARBA" id="ARBA00023002"/>
    </source>
</evidence>
<dbReference type="Gene3D" id="3.50.50.60">
    <property type="entry name" value="FAD/NAD(P)-binding domain"/>
    <property type="match status" value="2"/>
</dbReference>
<dbReference type="Proteomes" id="UP001515683">
    <property type="component" value="Unassembled WGS sequence"/>
</dbReference>
<dbReference type="SUPFAM" id="SSF51905">
    <property type="entry name" value="FAD/NAD(P)-binding domain"/>
    <property type="match status" value="1"/>
</dbReference>
<sequence>MNTISGKPTAAAGEHAVIVGGGIVGVCCALYLQREGVDVTLIDPADAGESTAKWSCGQLSVGEIIPLSKPGILTKIPGWMLDQTGPLALRPQALPGLIPWFMRFLGNARHSRIEDIAQSMATLTRRVFDDYAQLLDEPELQALIVNRPVMQVFDSPAGVDSEREHNVLRKQLGFASQIVNGDEIAALEPTLAGKFNHGIVLPQWRFVTDTEGFIVALTQRFLAKGGKRIKASVSHFQQSGQRATAVVLNSGENISADHFVVSSGIGARRFFNQLGINVPLQPVAGYQAVVKNPGVSLNHSIIYGDGGFCFTPMTRGLQIGGTIEFAGNSTQPNFKRAELILAKARKVLPQMNTQEVEFGVGYRPLLPDTKPVIDRSATLSNVLLAIGHGQLGLTLGAVTGRLIADLAVQRNSDINLAPFSAYRF</sequence>
<keyword evidence="4" id="KW-1185">Reference proteome</keyword>
<dbReference type="InterPro" id="IPR036188">
    <property type="entry name" value="FAD/NAD-bd_sf"/>
</dbReference>
<accession>A0ABX0RGX5</accession>
<dbReference type="RefSeq" id="WP_167016895.1">
    <property type="nucleotide sequence ID" value="NZ_VWXF01000009.1"/>
</dbReference>
<dbReference type="PANTHER" id="PTHR13847:SF289">
    <property type="entry name" value="GLYCINE OXIDASE"/>
    <property type="match status" value="1"/>
</dbReference>
<name>A0ABX0RGX5_9GAMM</name>
<dbReference type="Pfam" id="PF01266">
    <property type="entry name" value="DAO"/>
    <property type="match status" value="1"/>
</dbReference>
<protein>
    <submittedName>
        <fullName evidence="3">FAD-dependent oxidoreductase</fullName>
    </submittedName>
</protein>
<dbReference type="PANTHER" id="PTHR13847">
    <property type="entry name" value="SARCOSINE DEHYDROGENASE-RELATED"/>
    <property type="match status" value="1"/>
</dbReference>
<gene>
    <name evidence="3" type="ORF">F3J40_18370</name>
</gene>
<dbReference type="SUPFAM" id="SSF54373">
    <property type="entry name" value="FAD-linked reductases, C-terminal domain"/>
    <property type="match status" value="1"/>
</dbReference>
<feature type="domain" description="FAD dependent oxidoreductase" evidence="2">
    <location>
        <begin position="16"/>
        <end position="406"/>
    </location>
</feature>
<organism evidence="3 4">
    <name type="scientific">Candidatus Pantoea multigeneris</name>
    <dbReference type="NCBI Taxonomy" id="2608357"/>
    <lineage>
        <taxon>Bacteria</taxon>
        <taxon>Pseudomonadati</taxon>
        <taxon>Pseudomonadota</taxon>
        <taxon>Gammaproteobacteria</taxon>
        <taxon>Enterobacterales</taxon>
        <taxon>Erwiniaceae</taxon>
        <taxon>Pantoea</taxon>
    </lineage>
</organism>
<evidence type="ECO:0000313" key="4">
    <source>
        <dbReference type="Proteomes" id="UP001515683"/>
    </source>
</evidence>
<comment type="caution">
    <text evidence="3">The sequence shown here is derived from an EMBL/GenBank/DDBJ whole genome shotgun (WGS) entry which is preliminary data.</text>
</comment>
<evidence type="ECO:0000259" key="2">
    <source>
        <dbReference type="Pfam" id="PF01266"/>
    </source>
</evidence>